<feature type="chain" id="PRO_5023894034" description="Secreted protein" evidence="1">
    <location>
        <begin position="27"/>
        <end position="93"/>
    </location>
</feature>
<dbReference type="STRING" id="9544.ENSMMUP00000072280"/>
<dbReference type="Bgee" id="ENSMMUG00000051437">
    <property type="expression patterns" value="Expressed in dorsolateral prefrontal cortex and 9 other cell types or tissues"/>
</dbReference>
<sequence>MYNSIYVTFCFFSFLFFSFFETGCHCFTQAAVQWHDLCSLQPLPPRVKQSSHLSLPSSWDYRCMQPCPANFCIFHRDRVSPCCPGWSGTPDLR</sequence>
<keyword evidence="1" id="KW-0732">Signal</keyword>
<evidence type="ECO:0000313" key="2">
    <source>
        <dbReference type="Ensembl" id="ENSMMUP00000072280.1"/>
    </source>
</evidence>
<evidence type="ECO:0000313" key="3">
    <source>
        <dbReference type="Proteomes" id="UP000006718"/>
    </source>
</evidence>
<evidence type="ECO:0008006" key="4">
    <source>
        <dbReference type="Google" id="ProtNLM"/>
    </source>
</evidence>
<reference evidence="2" key="4">
    <citation type="submission" date="2025-09" db="UniProtKB">
        <authorList>
            <consortium name="Ensembl"/>
        </authorList>
    </citation>
    <scope>IDENTIFICATION</scope>
    <source>
        <strain evidence="2">17573</strain>
    </source>
</reference>
<feature type="signal peptide" evidence="1">
    <location>
        <begin position="1"/>
        <end position="26"/>
    </location>
</feature>
<proteinExistence type="predicted"/>
<dbReference type="Ensembl" id="ENSMMUT00000104260.1">
    <property type="protein sequence ID" value="ENSMMUP00000072280.1"/>
    <property type="gene ID" value="ENSMMUG00000051437.1"/>
</dbReference>
<dbReference type="VEuPathDB" id="HostDB:ENSMMUG00000051437"/>
<dbReference type="PANTHER" id="PTHR46254">
    <property type="entry name" value="PROTEIN GVQW1-RELATED"/>
    <property type="match status" value="1"/>
</dbReference>
<organism evidence="2 3">
    <name type="scientific">Macaca mulatta</name>
    <name type="common">Rhesus macaque</name>
    <dbReference type="NCBI Taxonomy" id="9544"/>
    <lineage>
        <taxon>Eukaryota</taxon>
        <taxon>Metazoa</taxon>
        <taxon>Chordata</taxon>
        <taxon>Craniata</taxon>
        <taxon>Vertebrata</taxon>
        <taxon>Euteleostomi</taxon>
        <taxon>Mammalia</taxon>
        <taxon>Eutheria</taxon>
        <taxon>Euarchontoglires</taxon>
        <taxon>Primates</taxon>
        <taxon>Haplorrhini</taxon>
        <taxon>Catarrhini</taxon>
        <taxon>Cercopithecidae</taxon>
        <taxon>Cercopithecinae</taxon>
        <taxon>Macaca</taxon>
    </lineage>
</organism>
<protein>
    <recommendedName>
        <fullName evidence="4">Secreted protein</fullName>
    </recommendedName>
</protein>
<reference evidence="2" key="2">
    <citation type="submission" date="2019-01" db="EMBL/GenBank/DDBJ databases">
        <authorList>
            <person name="Graves T."/>
            <person name="Eichler E.E."/>
            <person name="Wilson R.K."/>
        </authorList>
    </citation>
    <scope>NUCLEOTIDE SEQUENCE [LARGE SCALE GENOMIC DNA]</scope>
    <source>
        <strain evidence="2">17573</strain>
    </source>
</reference>
<name>A0A5F8A2X8_MACMU</name>
<keyword evidence="3" id="KW-1185">Reference proteome</keyword>
<dbReference type="GeneTree" id="ENSGT00940000161627"/>
<dbReference type="InParanoid" id="A0A5F8A2X8"/>
<accession>A0A5F8A2X8</accession>
<dbReference type="PANTHER" id="PTHR46254:SF6">
    <property type="entry name" value="HIGH MOBILITY GROUP AT-HOOK 2"/>
    <property type="match status" value="1"/>
</dbReference>
<dbReference type="Proteomes" id="UP000006718">
    <property type="component" value="Chromosome 9"/>
</dbReference>
<dbReference type="AlphaFoldDB" id="A0A5F8A2X8"/>
<reference evidence="3" key="1">
    <citation type="journal article" date="2007" name="Science">
        <title>Evolutionary and biomedical insights from the rhesus macaque genome.</title>
        <authorList>
            <person name="Gibbs R.A."/>
            <person name="Rogers J."/>
            <person name="Katze M.G."/>
            <person name="Bumgarner R."/>
            <person name="Weinstock G.M."/>
            <person name="Mardis E.R."/>
            <person name="Remington K.A."/>
            <person name="Strausberg R.L."/>
            <person name="Venter J.C."/>
            <person name="Wilson R.K."/>
            <person name="Batzer M.A."/>
            <person name="Bustamante C.D."/>
            <person name="Eichler E.E."/>
            <person name="Hahn M.W."/>
            <person name="Hardison R.C."/>
            <person name="Makova K.D."/>
            <person name="Miller W."/>
            <person name="Milosavljevic A."/>
            <person name="Palermo R.E."/>
            <person name="Siepel A."/>
            <person name="Sikela J.M."/>
            <person name="Attaway T."/>
            <person name="Bell S."/>
            <person name="Bernard K.E."/>
            <person name="Buhay C.J."/>
            <person name="Chandrabose M.N."/>
            <person name="Dao M."/>
            <person name="Davis C."/>
            <person name="Delehaunty K.D."/>
            <person name="Ding Y."/>
            <person name="Dinh H.H."/>
            <person name="Dugan-Rocha S."/>
            <person name="Fulton L.A."/>
            <person name="Gabisi R.A."/>
            <person name="Garner T.T."/>
            <person name="Godfrey J."/>
            <person name="Hawes A.C."/>
            <person name="Hernandez J."/>
            <person name="Hines S."/>
            <person name="Holder M."/>
            <person name="Hume J."/>
            <person name="Jhangiani S.N."/>
            <person name="Joshi V."/>
            <person name="Khan Z.M."/>
            <person name="Kirkness E.F."/>
            <person name="Cree A."/>
            <person name="Fowler R.G."/>
            <person name="Lee S."/>
            <person name="Lewis L.R."/>
            <person name="Li Z."/>
            <person name="Liu Y.-S."/>
            <person name="Moore S.M."/>
            <person name="Muzny D."/>
            <person name="Nazareth L.V."/>
            <person name="Ngo D.N."/>
            <person name="Okwuonu G.O."/>
            <person name="Pai G."/>
            <person name="Parker D."/>
            <person name="Paul H.A."/>
            <person name="Pfannkoch C."/>
            <person name="Pohl C.S."/>
            <person name="Rogers Y.-H.C."/>
            <person name="Ruiz S.J."/>
            <person name="Sabo A."/>
            <person name="Santibanez J."/>
            <person name="Schneider B.W."/>
            <person name="Smith S.M."/>
            <person name="Sodergren E."/>
            <person name="Svatek A.F."/>
            <person name="Utterback T.R."/>
            <person name="Vattathil S."/>
            <person name="Warren W."/>
            <person name="White C.S."/>
            <person name="Chinwalla A.T."/>
            <person name="Feng Y."/>
            <person name="Halpern A.L."/>
            <person name="Hillier L.W."/>
            <person name="Huang X."/>
            <person name="Minx P."/>
            <person name="Nelson J.O."/>
            <person name="Pepin K.H."/>
            <person name="Qin X."/>
            <person name="Sutton G.G."/>
            <person name="Venter E."/>
            <person name="Walenz B.P."/>
            <person name="Wallis J.W."/>
            <person name="Worley K.C."/>
            <person name="Yang S.-P."/>
            <person name="Jones S.M."/>
            <person name="Marra M.A."/>
            <person name="Rocchi M."/>
            <person name="Schein J.E."/>
            <person name="Baertsch R."/>
            <person name="Clarke L."/>
            <person name="Csuros M."/>
            <person name="Glasscock J."/>
            <person name="Harris R.A."/>
            <person name="Havlak P."/>
            <person name="Jackson A.R."/>
            <person name="Jiang H."/>
            <person name="Liu Y."/>
            <person name="Messina D.N."/>
            <person name="Shen Y."/>
            <person name="Song H.X.-Z."/>
            <person name="Wylie T."/>
            <person name="Zhang L."/>
            <person name="Birney E."/>
            <person name="Han K."/>
            <person name="Konkel M.K."/>
            <person name="Lee J."/>
            <person name="Smit A.F.A."/>
            <person name="Ullmer B."/>
            <person name="Wang H."/>
            <person name="Xing J."/>
            <person name="Burhans R."/>
            <person name="Cheng Z."/>
            <person name="Karro J.E."/>
            <person name="Ma J."/>
            <person name="Raney B."/>
            <person name="She X."/>
            <person name="Cox M.J."/>
            <person name="Demuth J.P."/>
            <person name="Dumas L.J."/>
            <person name="Han S.-G."/>
            <person name="Hopkins J."/>
            <person name="Karimpour-Fard A."/>
            <person name="Kim Y.H."/>
            <person name="Pollack J.R."/>
            <person name="Vinar T."/>
            <person name="Addo-Quaye C."/>
            <person name="Degenhardt J."/>
            <person name="Denby A."/>
            <person name="Hubisz M.J."/>
            <person name="Indap A."/>
            <person name="Kosiol C."/>
            <person name="Lahn B.T."/>
            <person name="Lawson H.A."/>
            <person name="Marklein A."/>
            <person name="Nielsen R."/>
            <person name="Vallender E.J."/>
            <person name="Clark A.G."/>
            <person name="Ferguson B."/>
            <person name="Hernandez R.D."/>
            <person name="Hirani K."/>
            <person name="Kehrer-Sawatzki H."/>
            <person name="Kolb J."/>
            <person name="Patil S."/>
            <person name="Pu L.-L."/>
            <person name="Ren Y."/>
            <person name="Smith D.G."/>
            <person name="Wheeler D.A."/>
            <person name="Schenck I."/>
            <person name="Ball E.V."/>
            <person name="Chen R."/>
            <person name="Cooper D.N."/>
            <person name="Giardine B."/>
            <person name="Hsu F."/>
            <person name="Kent W.J."/>
            <person name="Lesk A."/>
            <person name="Nelson D.L."/>
            <person name="O'brien W.E."/>
            <person name="Pruefer K."/>
            <person name="Stenson P.D."/>
            <person name="Wallace J.C."/>
            <person name="Ke H."/>
            <person name="Liu X.-M."/>
            <person name="Wang P."/>
            <person name="Xiang A.P."/>
            <person name="Yang F."/>
            <person name="Barber G.P."/>
            <person name="Haussler D."/>
            <person name="Karolchik D."/>
            <person name="Kern A.D."/>
            <person name="Kuhn R.M."/>
            <person name="Smith K.E."/>
            <person name="Zwieg A.S."/>
        </authorList>
    </citation>
    <scope>NUCLEOTIDE SEQUENCE [LARGE SCALE GENOMIC DNA]</scope>
    <source>
        <strain evidence="3">17573</strain>
    </source>
</reference>
<reference evidence="2" key="3">
    <citation type="submission" date="2025-08" db="UniProtKB">
        <authorList>
            <consortium name="Ensembl"/>
        </authorList>
    </citation>
    <scope>IDENTIFICATION</scope>
    <source>
        <strain evidence="2">17573</strain>
    </source>
</reference>
<evidence type="ECO:0000256" key="1">
    <source>
        <dbReference type="SAM" id="SignalP"/>
    </source>
</evidence>